<gene>
    <name evidence="7" type="ORF">XENOCAPTIV_027369</name>
</gene>
<dbReference type="InterPro" id="IPR036179">
    <property type="entry name" value="Ig-like_dom_sf"/>
</dbReference>
<evidence type="ECO:0000313" key="8">
    <source>
        <dbReference type="Proteomes" id="UP001434883"/>
    </source>
</evidence>
<keyword evidence="3" id="KW-0393">Immunoglobulin domain</keyword>
<dbReference type="Pfam" id="PF00041">
    <property type="entry name" value="fn3"/>
    <property type="match status" value="1"/>
</dbReference>
<dbReference type="PANTHER" id="PTHR44170">
    <property type="entry name" value="PROTEIN SIDEKICK"/>
    <property type="match status" value="1"/>
</dbReference>
<dbReference type="PROSITE" id="PS50835">
    <property type="entry name" value="IG_LIKE"/>
    <property type="match status" value="1"/>
</dbReference>
<dbReference type="SMART" id="SM00409">
    <property type="entry name" value="IG"/>
    <property type="match status" value="2"/>
</dbReference>
<dbReference type="SUPFAM" id="SSF48726">
    <property type="entry name" value="Immunoglobulin"/>
    <property type="match status" value="2"/>
</dbReference>
<accession>A0ABV0QFP8</accession>
<dbReference type="Pfam" id="PF13927">
    <property type="entry name" value="Ig_3"/>
    <property type="match status" value="1"/>
</dbReference>
<name>A0ABV0QFP8_9TELE</name>
<dbReference type="PANTHER" id="PTHR44170:SF57">
    <property type="entry name" value="PROTEIN TYROSINE PHOSPHATASE RECEPTOR TYPE S"/>
    <property type="match status" value="1"/>
</dbReference>
<dbReference type="InterPro" id="IPR007110">
    <property type="entry name" value="Ig-like_dom"/>
</dbReference>
<evidence type="ECO:0000256" key="2">
    <source>
        <dbReference type="ARBA" id="ARBA00023157"/>
    </source>
</evidence>
<evidence type="ECO:0000256" key="1">
    <source>
        <dbReference type="ARBA" id="ARBA00022737"/>
    </source>
</evidence>
<comment type="caution">
    <text evidence="7">The sequence shown here is derived from an EMBL/GenBank/DDBJ whole genome shotgun (WGS) entry which is preliminary data.</text>
</comment>
<keyword evidence="1" id="KW-0677">Repeat</keyword>
<dbReference type="InterPro" id="IPR003961">
    <property type="entry name" value="FN3_dom"/>
</dbReference>
<feature type="domain" description="Ig-like" evidence="5">
    <location>
        <begin position="77"/>
        <end position="159"/>
    </location>
</feature>
<dbReference type="EMBL" id="JAHRIN010009111">
    <property type="protein sequence ID" value="MEQ2194322.1"/>
    <property type="molecule type" value="Genomic_DNA"/>
</dbReference>
<proteinExistence type="predicted"/>
<keyword evidence="2" id="KW-1015">Disulfide bond</keyword>
<feature type="region of interest" description="Disordered" evidence="4">
    <location>
        <begin position="243"/>
        <end position="264"/>
    </location>
</feature>
<evidence type="ECO:0000256" key="3">
    <source>
        <dbReference type="ARBA" id="ARBA00023319"/>
    </source>
</evidence>
<dbReference type="Gene3D" id="2.60.40.10">
    <property type="entry name" value="Immunoglobulins"/>
    <property type="match status" value="3"/>
</dbReference>
<dbReference type="PROSITE" id="PS50853">
    <property type="entry name" value="FN3"/>
    <property type="match status" value="1"/>
</dbReference>
<organism evidence="7 8">
    <name type="scientific">Xenoophorus captivus</name>
    <dbReference type="NCBI Taxonomy" id="1517983"/>
    <lineage>
        <taxon>Eukaryota</taxon>
        <taxon>Metazoa</taxon>
        <taxon>Chordata</taxon>
        <taxon>Craniata</taxon>
        <taxon>Vertebrata</taxon>
        <taxon>Euteleostomi</taxon>
        <taxon>Actinopterygii</taxon>
        <taxon>Neopterygii</taxon>
        <taxon>Teleostei</taxon>
        <taxon>Neoteleostei</taxon>
        <taxon>Acanthomorphata</taxon>
        <taxon>Ovalentaria</taxon>
        <taxon>Atherinomorphae</taxon>
        <taxon>Cyprinodontiformes</taxon>
        <taxon>Goodeidae</taxon>
        <taxon>Xenoophorus</taxon>
    </lineage>
</organism>
<dbReference type="InterPro" id="IPR013783">
    <property type="entry name" value="Ig-like_fold"/>
</dbReference>
<evidence type="ECO:0000313" key="7">
    <source>
        <dbReference type="EMBL" id="MEQ2194322.1"/>
    </source>
</evidence>
<evidence type="ECO:0000259" key="6">
    <source>
        <dbReference type="PROSITE" id="PS50853"/>
    </source>
</evidence>
<protein>
    <recommendedName>
        <fullName evidence="9">PTPRD</fullName>
    </recommendedName>
</protein>
<evidence type="ECO:0008006" key="9">
    <source>
        <dbReference type="Google" id="ProtNLM"/>
    </source>
</evidence>
<sequence>MVVSSSSAQSPLVARPYEGARKHRSLPKALRALQIEMSEEGDQGKYECVATNSDGTRYSTPANLYVRELREVRRVPPRFSIPPADSEIMPGGNINITCVAVGSPMPYVKWMLGAEDLTPEDDMPIGRNVLELTDVRQSNNYTCVAMSTLGVIEAMAQIIVKALPKAPGIPVVTERTATSITLTWDSGNPEPVSYYVIQHRAKGSDDPYKEIDGIATTRYSVGGLSPYSHYDFRVAAVNTIGQGPSSEVVEARTAEQAPSSPPRQ</sequence>
<dbReference type="CDD" id="cd00063">
    <property type="entry name" value="FN3"/>
    <property type="match status" value="1"/>
</dbReference>
<reference evidence="7 8" key="1">
    <citation type="submission" date="2021-06" db="EMBL/GenBank/DDBJ databases">
        <authorList>
            <person name="Palmer J.M."/>
        </authorList>
    </citation>
    <scope>NUCLEOTIDE SEQUENCE [LARGE SCALE GENOMIC DNA]</scope>
    <source>
        <strain evidence="7 8">XC_2019</strain>
        <tissue evidence="7">Muscle</tissue>
    </source>
</reference>
<dbReference type="InterPro" id="IPR003599">
    <property type="entry name" value="Ig_sub"/>
</dbReference>
<evidence type="ECO:0000256" key="4">
    <source>
        <dbReference type="SAM" id="MobiDB-lite"/>
    </source>
</evidence>
<feature type="non-terminal residue" evidence="7">
    <location>
        <position position="264"/>
    </location>
</feature>
<dbReference type="InterPro" id="IPR036116">
    <property type="entry name" value="FN3_sf"/>
</dbReference>
<evidence type="ECO:0000259" key="5">
    <source>
        <dbReference type="PROSITE" id="PS50835"/>
    </source>
</evidence>
<dbReference type="SUPFAM" id="SSF49265">
    <property type="entry name" value="Fibronectin type III"/>
    <property type="match status" value="1"/>
</dbReference>
<dbReference type="CDD" id="cd05739">
    <property type="entry name" value="IgI_3_RPTP_IIa_LAR_like"/>
    <property type="match status" value="1"/>
</dbReference>
<keyword evidence="8" id="KW-1185">Reference proteome</keyword>
<dbReference type="SMART" id="SM00060">
    <property type="entry name" value="FN3"/>
    <property type="match status" value="1"/>
</dbReference>
<dbReference type="Proteomes" id="UP001434883">
    <property type="component" value="Unassembled WGS sequence"/>
</dbReference>
<feature type="domain" description="Fibronectin type-III" evidence="6">
    <location>
        <begin position="166"/>
        <end position="256"/>
    </location>
</feature>